<dbReference type="GO" id="GO:0006885">
    <property type="term" value="P:regulation of pH"/>
    <property type="evidence" value="ECO:0007669"/>
    <property type="project" value="UniProtKB-UniRule"/>
</dbReference>
<dbReference type="Gene3D" id="1.20.1530.10">
    <property type="entry name" value="Na+/H+ antiporter like domain"/>
    <property type="match status" value="1"/>
</dbReference>
<name>A0A138AIT9_9ACTN</name>
<dbReference type="Proteomes" id="UP000070258">
    <property type="component" value="Unassembled WGS sequence"/>
</dbReference>
<evidence type="ECO:0000313" key="13">
    <source>
        <dbReference type="EMBL" id="KXP10304.1"/>
    </source>
</evidence>
<reference evidence="13" key="3">
    <citation type="submission" date="2016-02" db="EMBL/GenBank/DDBJ databases">
        <authorList>
            <person name="Teng J.L."/>
            <person name="Yang Y."/>
            <person name="Huang Y."/>
            <person name="Guo F."/>
            <person name="Wei W."/>
            <person name="Chen J.H."/>
            <person name="Wong S.Y."/>
            <person name="Lau S.K."/>
            <person name="Woo P.C."/>
        </authorList>
    </citation>
    <scope>NUCLEOTIDE SEQUENCE</scope>
    <source>
        <strain evidence="13">JCM 15929</strain>
    </source>
</reference>
<dbReference type="EMBL" id="LSRF01000033">
    <property type="protein sequence ID" value="KXP10304.1"/>
    <property type="molecule type" value="Genomic_DNA"/>
</dbReference>
<feature type="transmembrane region" description="Helical" evidence="11">
    <location>
        <begin position="305"/>
        <end position="325"/>
    </location>
</feature>
<dbReference type="PANTHER" id="PTHR30341:SF0">
    <property type="entry name" value="NA(+)_H(+) ANTIPORTER NHAA"/>
    <property type="match status" value="1"/>
</dbReference>
<protein>
    <recommendedName>
        <fullName evidence="11">Na(+)/H(+) antiporter NhaA</fullName>
    </recommendedName>
    <alternativeName>
        <fullName evidence="11">Sodium/proton antiporter NhaA</fullName>
    </alternativeName>
</protein>
<dbReference type="OrthoDB" id="9808135at2"/>
<evidence type="ECO:0000256" key="3">
    <source>
        <dbReference type="ARBA" id="ARBA00022449"/>
    </source>
</evidence>
<proteinExistence type="inferred from homology"/>
<organism evidence="13 14">
    <name type="scientific">Tsukamurella pseudospumae</name>
    <dbReference type="NCBI Taxonomy" id="239498"/>
    <lineage>
        <taxon>Bacteria</taxon>
        <taxon>Bacillati</taxon>
        <taxon>Actinomycetota</taxon>
        <taxon>Actinomycetes</taxon>
        <taxon>Mycobacteriales</taxon>
        <taxon>Tsukamurellaceae</taxon>
        <taxon>Tsukamurella</taxon>
    </lineage>
</organism>
<dbReference type="STRING" id="239498.AXK60_07530"/>
<gene>
    <name evidence="11 13" type="primary">nhaA</name>
    <name evidence="13" type="ORF">AXK60_07530</name>
    <name evidence="12" type="ORF">AXK61_15705</name>
</gene>
<evidence type="ECO:0000313" key="14">
    <source>
        <dbReference type="Proteomes" id="UP000070258"/>
    </source>
</evidence>
<dbReference type="Pfam" id="PF06965">
    <property type="entry name" value="Na_H_antiport_1"/>
    <property type="match status" value="1"/>
</dbReference>
<feature type="transmembrane region" description="Helical" evidence="11">
    <location>
        <begin position="169"/>
        <end position="189"/>
    </location>
</feature>
<keyword evidence="3 11" id="KW-0050">Antiport</keyword>
<reference evidence="12 15" key="1">
    <citation type="submission" date="2016-02" db="EMBL/GenBank/DDBJ databases">
        <authorList>
            <person name="Teng J.L."/>
            <person name="Tang Y."/>
            <person name="Huang Y."/>
            <person name="Guo F."/>
            <person name="Wei W."/>
            <person name="Chen J.H."/>
            <person name="Wong S.Y."/>
            <person name="Lau S.K."/>
            <person name="Woo P.C."/>
        </authorList>
    </citation>
    <scope>NUCLEOTIDE SEQUENCE [LARGE SCALE GENOMIC DNA]</scope>
    <source>
        <strain evidence="12 15">JCM 13375</strain>
    </source>
</reference>
<comment type="catalytic activity">
    <reaction evidence="11">
        <text>Na(+)(in) + 2 H(+)(out) = Na(+)(out) + 2 H(+)(in)</text>
        <dbReference type="Rhea" id="RHEA:29251"/>
        <dbReference type="ChEBI" id="CHEBI:15378"/>
        <dbReference type="ChEBI" id="CHEBI:29101"/>
    </reaction>
</comment>
<dbReference type="NCBIfam" id="TIGR00773">
    <property type="entry name" value="NhaA"/>
    <property type="match status" value="1"/>
</dbReference>
<evidence type="ECO:0000256" key="2">
    <source>
        <dbReference type="ARBA" id="ARBA00022448"/>
    </source>
</evidence>
<dbReference type="InterPro" id="IPR004670">
    <property type="entry name" value="NhaA"/>
</dbReference>
<keyword evidence="15" id="KW-1185">Reference proteome</keyword>
<feature type="transmembrane region" description="Helical" evidence="11">
    <location>
        <begin position="345"/>
        <end position="367"/>
    </location>
</feature>
<evidence type="ECO:0000313" key="12">
    <source>
        <dbReference type="EMBL" id="KXP00044.1"/>
    </source>
</evidence>
<dbReference type="GO" id="GO:0005886">
    <property type="term" value="C:plasma membrane"/>
    <property type="evidence" value="ECO:0007669"/>
    <property type="project" value="UniProtKB-SubCell"/>
</dbReference>
<evidence type="ECO:0000256" key="8">
    <source>
        <dbReference type="ARBA" id="ARBA00023065"/>
    </source>
</evidence>
<keyword evidence="6 11" id="KW-1133">Transmembrane helix</keyword>
<evidence type="ECO:0000256" key="7">
    <source>
        <dbReference type="ARBA" id="ARBA00023053"/>
    </source>
</evidence>
<dbReference type="AlphaFoldDB" id="A0A138AIT9"/>
<feature type="transmembrane region" description="Helical" evidence="11">
    <location>
        <begin position="271"/>
        <end position="293"/>
    </location>
</feature>
<dbReference type="PANTHER" id="PTHR30341">
    <property type="entry name" value="SODIUM ION/PROTON ANTIPORTER NHAA-RELATED"/>
    <property type="match status" value="1"/>
</dbReference>
<keyword evidence="7 11" id="KW-0915">Sodium</keyword>
<evidence type="ECO:0000313" key="15">
    <source>
        <dbReference type="Proteomes" id="UP000070409"/>
    </source>
</evidence>
<comment type="function">
    <text evidence="11">Na(+)/H(+) antiporter that extrudes sodium in exchange for external protons.</text>
</comment>
<sequence length="404" mass="42208">MTDAPPRFTASRALIRFLRTETVGGTALLVAAAIALIWANSPWSGGYLHLGEIHLGSDDWSVFGQSLHLRLSLADWAKDGLLAIFFFVAGLELKRELVVGELSTLRGAALPVLCAVGGVVVPAVIAFTVARDNPHIGSAWAIPIATDIAFALGILSLIGSRLPSGARVFLLGLAVVDDLIAIAVIAVLFAGDLRAGWLAVAAAGCALYWFGQHRRISTPFLYVPIAIVVWVAMLQSGVHATIAGVALGLLTRVKPDPGEHSSPAERLEHRIQPVSALICVPVFAFFASGVAVNGAVFRELFTDDLALGIMIGLFVGKIVGISGASALAVRLRLAERPEGLVGRDILALSVLGAIGFTVSLLVAELALPADEADLAKAAVLLTSVVASVVGSLLLLRRGRVHAHP</sequence>
<feature type="transmembrane region" description="Helical" evidence="11">
    <location>
        <begin position="21"/>
        <end position="39"/>
    </location>
</feature>
<dbReference type="Proteomes" id="UP000070409">
    <property type="component" value="Unassembled WGS sequence"/>
</dbReference>
<reference evidence="14" key="2">
    <citation type="submission" date="2016-02" db="EMBL/GenBank/DDBJ databases">
        <authorList>
            <person name="Wen L."/>
            <person name="He K."/>
            <person name="Yang H."/>
        </authorList>
    </citation>
    <scope>NUCLEOTIDE SEQUENCE [LARGE SCALE GENOMIC DNA]</scope>
    <source>
        <strain evidence="14">JCM 15929</strain>
    </source>
</reference>
<dbReference type="EMBL" id="LSRE01000008">
    <property type="protein sequence ID" value="KXP00044.1"/>
    <property type="molecule type" value="Genomic_DNA"/>
</dbReference>
<keyword evidence="4 11" id="KW-1003">Cell membrane</keyword>
<keyword evidence="2 11" id="KW-0813">Transport</keyword>
<accession>A0A138AIT9</accession>
<keyword evidence="5 11" id="KW-0812">Transmembrane</keyword>
<keyword evidence="9 11" id="KW-0472">Membrane</keyword>
<feature type="transmembrane region" description="Helical" evidence="11">
    <location>
        <begin position="223"/>
        <end position="251"/>
    </location>
</feature>
<evidence type="ECO:0000256" key="4">
    <source>
        <dbReference type="ARBA" id="ARBA00022475"/>
    </source>
</evidence>
<dbReference type="RefSeq" id="WP_068571338.1">
    <property type="nucleotide sequence ID" value="NZ_LSRE01000008.1"/>
</dbReference>
<keyword evidence="10 11" id="KW-0739">Sodium transport</keyword>
<comment type="subcellular location">
    <subcellularLocation>
        <location evidence="1">Cell inner membrane</location>
        <topology evidence="1">Multi-pass membrane protein</topology>
    </subcellularLocation>
    <subcellularLocation>
        <location evidence="11">Cell membrane</location>
        <topology evidence="11">Multi-pass membrane protein</topology>
    </subcellularLocation>
</comment>
<dbReference type="InterPro" id="IPR023171">
    <property type="entry name" value="Na/H_antiporter_dom_sf"/>
</dbReference>
<evidence type="ECO:0000256" key="1">
    <source>
        <dbReference type="ARBA" id="ARBA00004429"/>
    </source>
</evidence>
<feature type="transmembrane region" description="Helical" evidence="11">
    <location>
        <begin position="374"/>
        <end position="395"/>
    </location>
</feature>
<evidence type="ECO:0000256" key="9">
    <source>
        <dbReference type="ARBA" id="ARBA00023136"/>
    </source>
</evidence>
<comment type="caution">
    <text evidence="13">The sequence shown here is derived from an EMBL/GenBank/DDBJ whole genome shotgun (WGS) entry which is preliminary data.</text>
</comment>
<comment type="similarity">
    <text evidence="11">Belongs to the NhaA Na(+)/H(+) (TC 2.A.33) antiporter family.</text>
</comment>
<evidence type="ECO:0000256" key="6">
    <source>
        <dbReference type="ARBA" id="ARBA00022989"/>
    </source>
</evidence>
<feature type="transmembrane region" description="Helical" evidence="11">
    <location>
        <begin position="136"/>
        <end position="157"/>
    </location>
</feature>
<evidence type="ECO:0000256" key="11">
    <source>
        <dbReference type="HAMAP-Rule" id="MF_01844"/>
    </source>
</evidence>
<evidence type="ECO:0000256" key="5">
    <source>
        <dbReference type="ARBA" id="ARBA00022692"/>
    </source>
</evidence>
<dbReference type="HAMAP" id="MF_01844">
    <property type="entry name" value="NhaA"/>
    <property type="match status" value="1"/>
</dbReference>
<dbReference type="GO" id="GO:0015385">
    <property type="term" value="F:sodium:proton antiporter activity"/>
    <property type="evidence" value="ECO:0007669"/>
    <property type="project" value="UniProtKB-UniRule"/>
</dbReference>
<evidence type="ECO:0000256" key="10">
    <source>
        <dbReference type="ARBA" id="ARBA00023201"/>
    </source>
</evidence>
<feature type="transmembrane region" description="Helical" evidence="11">
    <location>
        <begin position="105"/>
        <end position="130"/>
    </location>
</feature>
<keyword evidence="8 11" id="KW-0406">Ion transport</keyword>
<feature type="transmembrane region" description="Helical" evidence="11">
    <location>
        <begin position="195"/>
        <end position="211"/>
    </location>
</feature>